<accession>A0AAV4MJ25</accession>
<evidence type="ECO:0000313" key="3">
    <source>
        <dbReference type="Proteomes" id="UP001054837"/>
    </source>
</evidence>
<feature type="compositionally biased region" description="Pro residues" evidence="1">
    <location>
        <begin position="83"/>
        <end position="92"/>
    </location>
</feature>
<dbReference type="EMBL" id="BPLQ01000525">
    <property type="protein sequence ID" value="GIX72373.1"/>
    <property type="molecule type" value="Genomic_DNA"/>
</dbReference>
<evidence type="ECO:0000256" key="1">
    <source>
        <dbReference type="SAM" id="MobiDB-lite"/>
    </source>
</evidence>
<evidence type="ECO:0000313" key="2">
    <source>
        <dbReference type="EMBL" id="GIX72373.1"/>
    </source>
</evidence>
<feature type="compositionally biased region" description="Polar residues" evidence="1">
    <location>
        <begin position="109"/>
        <end position="118"/>
    </location>
</feature>
<feature type="compositionally biased region" description="Polar residues" evidence="1">
    <location>
        <begin position="47"/>
        <end position="64"/>
    </location>
</feature>
<proteinExistence type="predicted"/>
<sequence length="146" mass="15686">MSEIRFHGGTPIENKRGNFRIQSRWSGRTHALVEEPMEWEETPLEVSQPSPTEVSPSVSKSQQPKVLAEGTSVSSKKADLPPMESPPTPWAPRPAASPSAPPPGRASSHSIGSGSENKISPKHAISEPISIKIKLPQGLTISLLIN</sequence>
<organism evidence="2 3">
    <name type="scientific">Caerostris darwini</name>
    <dbReference type="NCBI Taxonomy" id="1538125"/>
    <lineage>
        <taxon>Eukaryota</taxon>
        <taxon>Metazoa</taxon>
        <taxon>Ecdysozoa</taxon>
        <taxon>Arthropoda</taxon>
        <taxon>Chelicerata</taxon>
        <taxon>Arachnida</taxon>
        <taxon>Araneae</taxon>
        <taxon>Araneomorphae</taxon>
        <taxon>Entelegynae</taxon>
        <taxon>Araneoidea</taxon>
        <taxon>Araneidae</taxon>
        <taxon>Caerostris</taxon>
    </lineage>
</organism>
<feature type="region of interest" description="Disordered" evidence="1">
    <location>
        <begin position="32"/>
        <end position="130"/>
    </location>
</feature>
<name>A0AAV4MJ25_9ARAC</name>
<dbReference type="Proteomes" id="UP001054837">
    <property type="component" value="Unassembled WGS sequence"/>
</dbReference>
<protein>
    <submittedName>
        <fullName evidence="2">Uncharacterized protein</fullName>
    </submittedName>
</protein>
<reference evidence="2 3" key="1">
    <citation type="submission" date="2021-06" db="EMBL/GenBank/DDBJ databases">
        <title>Caerostris darwini draft genome.</title>
        <authorList>
            <person name="Kono N."/>
            <person name="Arakawa K."/>
        </authorList>
    </citation>
    <scope>NUCLEOTIDE SEQUENCE [LARGE SCALE GENOMIC DNA]</scope>
</reference>
<comment type="caution">
    <text evidence="2">The sequence shown here is derived from an EMBL/GenBank/DDBJ whole genome shotgun (WGS) entry which is preliminary data.</text>
</comment>
<dbReference type="AlphaFoldDB" id="A0AAV4MJ25"/>
<keyword evidence="3" id="KW-1185">Reference proteome</keyword>
<gene>
    <name evidence="2" type="ORF">CDAR_271351</name>
</gene>